<dbReference type="InterPro" id="IPR043426">
    <property type="entry name" value="MltB-like"/>
</dbReference>
<dbReference type="CDD" id="cd13399">
    <property type="entry name" value="Slt35-like"/>
    <property type="match status" value="1"/>
</dbReference>
<feature type="signal peptide" evidence="1">
    <location>
        <begin position="1"/>
        <end position="30"/>
    </location>
</feature>
<keyword evidence="1" id="KW-0732">Signal</keyword>
<dbReference type="PANTHER" id="PTHR30163:SF8">
    <property type="entry name" value="LYTIC MUREIN TRANSGLYCOSYLASE"/>
    <property type="match status" value="1"/>
</dbReference>
<evidence type="ECO:0000259" key="2">
    <source>
        <dbReference type="Pfam" id="PF13406"/>
    </source>
</evidence>
<dbReference type="Proteomes" id="UP001589700">
    <property type="component" value="Unassembled WGS sequence"/>
</dbReference>
<organism evidence="3 4">
    <name type="scientific">Dietzia aerolata</name>
    <dbReference type="NCBI Taxonomy" id="595984"/>
    <lineage>
        <taxon>Bacteria</taxon>
        <taxon>Bacillati</taxon>
        <taxon>Actinomycetota</taxon>
        <taxon>Actinomycetes</taxon>
        <taxon>Mycobacteriales</taxon>
        <taxon>Dietziaceae</taxon>
        <taxon>Dietzia</taxon>
    </lineage>
</organism>
<dbReference type="Gene3D" id="1.10.530.10">
    <property type="match status" value="1"/>
</dbReference>
<proteinExistence type="predicted"/>
<gene>
    <name evidence="3" type="ORF">ACFFVD_08190</name>
</gene>
<name>A0ABV5JS95_9ACTN</name>
<dbReference type="RefSeq" id="WP_182631401.1">
    <property type="nucleotide sequence ID" value="NZ_JAALDM010000050.1"/>
</dbReference>
<sequence>MFTRFNRARRVTTATAGLLVVATLSSSCSYGPTREAPPPIPPGIPPAAGAPVPTVDINAPGRTSLQLMDWATSINEPMNIPRAALAAYGNAAETMRQTRPECNLTWTTLAGIGHVETRHGRYRGASLNDDGFALPPIIGIKLDGSPGFADIPDTDGGRWDGDPDHDRAVGPMQFIPESWAKYGRDANGDGVADPNQIDDAAIAAARLLCENGGDLSVAENWQKAILAYNASQDYVMRVRDSAAAYSVGTTAP</sequence>
<evidence type="ECO:0000313" key="3">
    <source>
        <dbReference type="EMBL" id="MFB9259780.1"/>
    </source>
</evidence>
<dbReference type="EMBL" id="JBHMDY010000004">
    <property type="protein sequence ID" value="MFB9259780.1"/>
    <property type="molecule type" value="Genomic_DNA"/>
</dbReference>
<evidence type="ECO:0000313" key="4">
    <source>
        <dbReference type="Proteomes" id="UP001589700"/>
    </source>
</evidence>
<dbReference type="Pfam" id="PF13406">
    <property type="entry name" value="SLT_2"/>
    <property type="match status" value="1"/>
</dbReference>
<keyword evidence="4" id="KW-1185">Reference proteome</keyword>
<feature type="chain" id="PRO_5046122772" evidence="1">
    <location>
        <begin position="31"/>
        <end position="252"/>
    </location>
</feature>
<comment type="caution">
    <text evidence="3">The sequence shown here is derived from an EMBL/GenBank/DDBJ whole genome shotgun (WGS) entry which is preliminary data.</text>
</comment>
<dbReference type="PROSITE" id="PS51257">
    <property type="entry name" value="PROKAR_LIPOPROTEIN"/>
    <property type="match status" value="1"/>
</dbReference>
<reference evidence="3 4" key="1">
    <citation type="submission" date="2024-09" db="EMBL/GenBank/DDBJ databases">
        <authorList>
            <person name="Sun Q."/>
            <person name="Mori K."/>
        </authorList>
    </citation>
    <scope>NUCLEOTIDE SEQUENCE [LARGE SCALE GENOMIC DNA]</scope>
    <source>
        <strain evidence="3 4">CCM 7659</strain>
    </source>
</reference>
<dbReference type="InterPro" id="IPR023346">
    <property type="entry name" value="Lysozyme-like_dom_sf"/>
</dbReference>
<dbReference type="SUPFAM" id="SSF53955">
    <property type="entry name" value="Lysozyme-like"/>
    <property type="match status" value="1"/>
</dbReference>
<feature type="domain" description="Transglycosylase SLT" evidence="2">
    <location>
        <begin position="168"/>
        <end position="212"/>
    </location>
</feature>
<protein>
    <submittedName>
        <fullName evidence="3">Lytic transglycosylase domain-containing protein</fullName>
    </submittedName>
</protein>
<dbReference type="InterPro" id="IPR031304">
    <property type="entry name" value="SLT_2"/>
</dbReference>
<dbReference type="PANTHER" id="PTHR30163">
    <property type="entry name" value="MEMBRANE-BOUND LYTIC MUREIN TRANSGLYCOSYLASE B"/>
    <property type="match status" value="1"/>
</dbReference>
<evidence type="ECO:0000256" key="1">
    <source>
        <dbReference type="SAM" id="SignalP"/>
    </source>
</evidence>
<accession>A0ABV5JS95</accession>